<dbReference type="AlphaFoldDB" id="X1EV29"/>
<feature type="non-terminal residue" evidence="1">
    <location>
        <position position="134"/>
    </location>
</feature>
<dbReference type="Gene3D" id="2.60.120.260">
    <property type="entry name" value="Galactose-binding domain-like"/>
    <property type="match status" value="1"/>
</dbReference>
<name>X1EV29_9ZZZZ</name>
<organism evidence="1">
    <name type="scientific">marine sediment metagenome</name>
    <dbReference type="NCBI Taxonomy" id="412755"/>
    <lineage>
        <taxon>unclassified sequences</taxon>
        <taxon>metagenomes</taxon>
        <taxon>ecological metagenomes</taxon>
    </lineage>
</organism>
<gene>
    <name evidence="1" type="ORF">S03H2_25927</name>
</gene>
<accession>X1EV29</accession>
<protein>
    <submittedName>
        <fullName evidence="1">Uncharacterized protein</fullName>
    </submittedName>
</protein>
<sequence>RIRVKIAKRQGEGSVWFDELELEQIPAVLVLNSSFEILDEQGRPRYWLEDSRGGWSVSTEGAYQGENCMQATVGWSWLSQEIRVKPDKYYLLKAYLKSDIPISGEGGGGNAFLGFDYLDIKGQVIEGDYGIINT</sequence>
<proteinExistence type="predicted"/>
<dbReference type="EMBL" id="BARU01014829">
    <property type="protein sequence ID" value="GAH37251.1"/>
    <property type="molecule type" value="Genomic_DNA"/>
</dbReference>
<reference evidence="1" key="1">
    <citation type="journal article" date="2014" name="Front. Microbiol.">
        <title>High frequency of phylogenetically diverse reductive dehalogenase-homologous genes in deep subseafloor sedimentary metagenomes.</title>
        <authorList>
            <person name="Kawai M."/>
            <person name="Futagami T."/>
            <person name="Toyoda A."/>
            <person name="Takaki Y."/>
            <person name="Nishi S."/>
            <person name="Hori S."/>
            <person name="Arai W."/>
            <person name="Tsubouchi T."/>
            <person name="Morono Y."/>
            <person name="Uchiyama I."/>
            <person name="Ito T."/>
            <person name="Fujiyama A."/>
            <person name="Inagaki F."/>
            <person name="Takami H."/>
        </authorList>
    </citation>
    <scope>NUCLEOTIDE SEQUENCE</scope>
    <source>
        <strain evidence="1">Expedition CK06-06</strain>
    </source>
</reference>
<comment type="caution">
    <text evidence="1">The sequence shown here is derived from an EMBL/GenBank/DDBJ whole genome shotgun (WGS) entry which is preliminary data.</text>
</comment>
<evidence type="ECO:0000313" key="1">
    <source>
        <dbReference type="EMBL" id="GAH37251.1"/>
    </source>
</evidence>
<feature type="non-terminal residue" evidence="1">
    <location>
        <position position="1"/>
    </location>
</feature>